<organism evidence="2">
    <name type="scientific">Babesia bovis</name>
    <dbReference type="NCBI Taxonomy" id="5865"/>
    <lineage>
        <taxon>Eukaryota</taxon>
        <taxon>Sar</taxon>
        <taxon>Alveolata</taxon>
        <taxon>Apicomplexa</taxon>
        <taxon>Aconoidasida</taxon>
        <taxon>Piroplasmida</taxon>
        <taxon>Babesiidae</taxon>
        <taxon>Babesia</taxon>
    </lineage>
</organism>
<keyword evidence="1" id="KW-0472">Membrane</keyword>
<keyword evidence="1" id="KW-1133">Transmembrane helix</keyword>
<keyword evidence="1" id="KW-0812">Transmembrane</keyword>
<evidence type="ECO:0000256" key="1">
    <source>
        <dbReference type="SAM" id="Phobius"/>
    </source>
</evidence>
<accession>S6B7X9</accession>
<proteinExistence type="evidence at transcript level"/>
<dbReference type="EMBL" id="AK441382">
    <property type="protein sequence ID" value="BAN65176.1"/>
    <property type="molecule type" value="mRNA"/>
</dbReference>
<evidence type="ECO:0000313" key="2">
    <source>
        <dbReference type="EMBL" id="BAN65176.1"/>
    </source>
</evidence>
<protein>
    <submittedName>
        <fullName evidence="2">Uncharacterized protein</fullName>
    </submittedName>
</protein>
<reference evidence="2" key="1">
    <citation type="journal article" date="2014" name="BMC Genomics">
        <title>The Babesia bovis gene and promoter model: an update from full-length EST analysis.</title>
        <authorList>
            <person name="Yamagishi J."/>
            <person name="Wakaguri H."/>
            <person name="Yokoyama N."/>
            <person name="Yamashita R."/>
            <person name="Suzuki Y."/>
            <person name="Xuan X."/>
            <person name="Igarashi I."/>
        </authorList>
    </citation>
    <scope>NUCLEOTIDE SEQUENCE</scope>
    <source>
        <strain evidence="2">Texas</strain>
    </source>
</reference>
<sequence>MSNSFDSILLTQTVVVVFCIYSIAFSNVFAFCLRCFAITSFHNCFFVLTSFLCSIS</sequence>
<feature type="transmembrane region" description="Helical" evidence="1">
    <location>
        <begin position="7"/>
        <end position="30"/>
    </location>
</feature>
<dbReference type="AlphaFoldDB" id="S6B7X9"/>
<name>S6B7X9_BABBO</name>